<comment type="similarity">
    <text evidence="2 6">Belongs to the terpene synthase family.</text>
</comment>
<keyword evidence="5 6" id="KW-0456">Lyase</keyword>
<dbReference type="Proteomes" id="UP000076798">
    <property type="component" value="Unassembled WGS sequence"/>
</dbReference>
<dbReference type="GO" id="GO:0010333">
    <property type="term" value="F:terpene synthase activity"/>
    <property type="evidence" value="ECO:0007669"/>
    <property type="project" value="InterPro"/>
</dbReference>
<dbReference type="PANTHER" id="PTHR35201">
    <property type="entry name" value="TERPENE SYNTHASE"/>
    <property type="match status" value="1"/>
</dbReference>
<evidence type="ECO:0000256" key="2">
    <source>
        <dbReference type="ARBA" id="ARBA00006333"/>
    </source>
</evidence>
<dbReference type="SUPFAM" id="SSF48576">
    <property type="entry name" value="Terpenoid synthases"/>
    <property type="match status" value="1"/>
</dbReference>
<comment type="cofactor">
    <cofactor evidence="1 6">
        <name>Mg(2+)</name>
        <dbReference type="ChEBI" id="CHEBI:18420"/>
    </cofactor>
</comment>
<organism evidence="7 8">
    <name type="scientific">Sistotremastrum suecicum HHB10207 ss-3</name>
    <dbReference type="NCBI Taxonomy" id="1314776"/>
    <lineage>
        <taxon>Eukaryota</taxon>
        <taxon>Fungi</taxon>
        <taxon>Dikarya</taxon>
        <taxon>Basidiomycota</taxon>
        <taxon>Agaricomycotina</taxon>
        <taxon>Agaricomycetes</taxon>
        <taxon>Sistotremastrales</taxon>
        <taxon>Sistotremastraceae</taxon>
        <taxon>Sistotremastrum</taxon>
    </lineage>
</organism>
<dbReference type="Gene3D" id="1.10.600.10">
    <property type="entry name" value="Farnesyl Diphosphate Synthase"/>
    <property type="match status" value="1"/>
</dbReference>
<dbReference type="InterPro" id="IPR034686">
    <property type="entry name" value="Terpene_cyclase-like_2"/>
</dbReference>
<evidence type="ECO:0000256" key="6">
    <source>
        <dbReference type="RuleBase" id="RU366034"/>
    </source>
</evidence>
<evidence type="ECO:0000256" key="1">
    <source>
        <dbReference type="ARBA" id="ARBA00001946"/>
    </source>
</evidence>
<dbReference type="EMBL" id="KV428211">
    <property type="protein sequence ID" value="KZT33895.1"/>
    <property type="molecule type" value="Genomic_DNA"/>
</dbReference>
<accession>A0A165Z3K9</accession>
<dbReference type="Pfam" id="PF19086">
    <property type="entry name" value="Terpene_syn_C_2"/>
    <property type="match status" value="1"/>
</dbReference>
<evidence type="ECO:0000256" key="3">
    <source>
        <dbReference type="ARBA" id="ARBA00022723"/>
    </source>
</evidence>
<keyword evidence="3 6" id="KW-0479">Metal-binding</keyword>
<dbReference type="PANTHER" id="PTHR35201:SF4">
    <property type="entry name" value="BETA-PINACENE SYNTHASE-RELATED"/>
    <property type="match status" value="1"/>
</dbReference>
<dbReference type="GO" id="GO:0046872">
    <property type="term" value="F:metal ion binding"/>
    <property type="evidence" value="ECO:0007669"/>
    <property type="project" value="UniProtKB-KW"/>
</dbReference>
<name>A0A165Z3K9_9AGAM</name>
<evidence type="ECO:0000256" key="5">
    <source>
        <dbReference type="ARBA" id="ARBA00023239"/>
    </source>
</evidence>
<dbReference type="OrthoDB" id="6486656at2759"/>
<sequence length="156" mass="17791">MTVGLVPCFDILQLGMELPDVVVEDERTMELIECANELIVLENDICSYNVEQARNDSSLSIISVVSQELSLPLQESLSYVGSWHHNLLLSFLSKRESIPYESFPVERRGDVEEYVWGIGNWLRANVEWSFETERYFGMGGGEVRVRMEVGLLSKKV</sequence>
<keyword evidence="4 6" id="KW-0460">Magnesium</keyword>
<gene>
    <name evidence="7" type="ORF">SISSUDRAFT_365159</name>
</gene>
<protein>
    <recommendedName>
        <fullName evidence="6">Terpene synthase</fullName>
        <ecNumber evidence="6">4.2.3.-</ecNumber>
    </recommendedName>
</protein>
<dbReference type="GO" id="GO:0008299">
    <property type="term" value="P:isoprenoid biosynthetic process"/>
    <property type="evidence" value="ECO:0007669"/>
    <property type="project" value="UniProtKB-ARBA"/>
</dbReference>
<evidence type="ECO:0000313" key="7">
    <source>
        <dbReference type="EMBL" id="KZT33895.1"/>
    </source>
</evidence>
<dbReference type="InterPro" id="IPR008949">
    <property type="entry name" value="Isoprenoid_synthase_dom_sf"/>
</dbReference>
<dbReference type="AlphaFoldDB" id="A0A165Z3K9"/>
<reference evidence="7 8" key="1">
    <citation type="journal article" date="2016" name="Mol. Biol. Evol.">
        <title>Comparative Genomics of Early-Diverging Mushroom-Forming Fungi Provides Insights into the Origins of Lignocellulose Decay Capabilities.</title>
        <authorList>
            <person name="Nagy L.G."/>
            <person name="Riley R."/>
            <person name="Tritt A."/>
            <person name="Adam C."/>
            <person name="Daum C."/>
            <person name="Floudas D."/>
            <person name="Sun H."/>
            <person name="Yadav J.S."/>
            <person name="Pangilinan J."/>
            <person name="Larsson K.H."/>
            <person name="Matsuura K."/>
            <person name="Barry K."/>
            <person name="Labutti K."/>
            <person name="Kuo R."/>
            <person name="Ohm R.A."/>
            <person name="Bhattacharya S.S."/>
            <person name="Shirouzu T."/>
            <person name="Yoshinaga Y."/>
            <person name="Martin F.M."/>
            <person name="Grigoriev I.V."/>
            <person name="Hibbett D.S."/>
        </authorList>
    </citation>
    <scope>NUCLEOTIDE SEQUENCE [LARGE SCALE GENOMIC DNA]</scope>
    <source>
        <strain evidence="7 8">HHB10207 ss-3</strain>
    </source>
</reference>
<evidence type="ECO:0000256" key="4">
    <source>
        <dbReference type="ARBA" id="ARBA00022842"/>
    </source>
</evidence>
<evidence type="ECO:0000313" key="8">
    <source>
        <dbReference type="Proteomes" id="UP000076798"/>
    </source>
</evidence>
<dbReference type="EC" id="4.2.3.-" evidence="6"/>
<proteinExistence type="inferred from homology"/>
<keyword evidence="8" id="KW-1185">Reference proteome</keyword>